<protein>
    <submittedName>
        <fullName evidence="4">DeoR family transcriptional regulator</fullName>
    </submittedName>
</protein>
<dbReference type="SMART" id="SM01134">
    <property type="entry name" value="DeoRC"/>
    <property type="match status" value="1"/>
</dbReference>
<dbReference type="PROSITE" id="PS51000">
    <property type="entry name" value="HTH_DEOR_2"/>
    <property type="match status" value="1"/>
</dbReference>
<feature type="domain" description="HTH deoR-type" evidence="3">
    <location>
        <begin position="8"/>
        <end position="63"/>
    </location>
</feature>
<comment type="caution">
    <text evidence="4">The sequence shown here is derived from an EMBL/GenBank/DDBJ whole genome shotgun (WGS) entry which is preliminary data.</text>
</comment>
<dbReference type="InterPro" id="IPR001034">
    <property type="entry name" value="DeoR_HTH"/>
</dbReference>
<dbReference type="InterPro" id="IPR050313">
    <property type="entry name" value="Carb_Metab_HTH_regulators"/>
</dbReference>
<dbReference type="RefSeq" id="WP_057826472.1">
    <property type="nucleotide sequence ID" value="NZ_AZEA01000037.1"/>
</dbReference>
<evidence type="ECO:0000256" key="1">
    <source>
        <dbReference type="ARBA" id="ARBA00023015"/>
    </source>
</evidence>
<dbReference type="EMBL" id="AZEA01000037">
    <property type="protein sequence ID" value="KRK86623.1"/>
    <property type="molecule type" value="Genomic_DNA"/>
</dbReference>
<dbReference type="SUPFAM" id="SSF100950">
    <property type="entry name" value="NagB/RpiA/CoA transferase-like"/>
    <property type="match status" value="1"/>
</dbReference>
<keyword evidence="5" id="KW-1185">Reference proteome</keyword>
<proteinExistence type="predicted"/>
<dbReference type="SUPFAM" id="SSF46785">
    <property type="entry name" value="Winged helix' DNA-binding domain"/>
    <property type="match status" value="1"/>
</dbReference>
<organism evidence="4 5">
    <name type="scientific">Lentilactobacillus sunkii DSM 19904</name>
    <dbReference type="NCBI Taxonomy" id="1423808"/>
    <lineage>
        <taxon>Bacteria</taxon>
        <taxon>Bacillati</taxon>
        <taxon>Bacillota</taxon>
        <taxon>Bacilli</taxon>
        <taxon>Lactobacillales</taxon>
        <taxon>Lactobacillaceae</taxon>
        <taxon>Lentilactobacillus</taxon>
    </lineage>
</organism>
<dbReference type="PATRIC" id="fig|1423808.3.peg.1904"/>
<dbReference type="InterPro" id="IPR014036">
    <property type="entry name" value="DeoR-like_C"/>
</dbReference>
<reference evidence="4 5" key="1">
    <citation type="journal article" date="2015" name="Genome Announc.">
        <title>Expanding the biotechnology potential of lactobacilli through comparative genomics of 213 strains and associated genera.</title>
        <authorList>
            <person name="Sun Z."/>
            <person name="Harris H.M."/>
            <person name="McCann A."/>
            <person name="Guo C."/>
            <person name="Argimon S."/>
            <person name="Zhang W."/>
            <person name="Yang X."/>
            <person name="Jeffery I.B."/>
            <person name="Cooney J.C."/>
            <person name="Kagawa T.F."/>
            <person name="Liu W."/>
            <person name="Song Y."/>
            <person name="Salvetti E."/>
            <person name="Wrobel A."/>
            <person name="Rasinkangas P."/>
            <person name="Parkhill J."/>
            <person name="Rea M.C."/>
            <person name="O'Sullivan O."/>
            <person name="Ritari J."/>
            <person name="Douillard F.P."/>
            <person name="Paul Ross R."/>
            <person name="Yang R."/>
            <person name="Briner A.E."/>
            <person name="Felis G.E."/>
            <person name="de Vos W.M."/>
            <person name="Barrangou R."/>
            <person name="Klaenhammer T.R."/>
            <person name="Caufield P.W."/>
            <person name="Cui Y."/>
            <person name="Zhang H."/>
            <person name="O'Toole P.W."/>
        </authorList>
    </citation>
    <scope>NUCLEOTIDE SEQUENCE [LARGE SCALE GENOMIC DNA]</scope>
    <source>
        <strain evidence="4 5">DSM 19904</strain>
    </source>
</reference>
<dbReference type="SMART" id="SM00420">
    <property type="entry name" value="HTH_DEOR"/>
    <property type="match status" value="1"/>
</dbReference>
<dbReference type="Pfam" id="PF08220">
    <property type="entry name" value="HTH_DeoR"/>
    <property type="match status" value="1"/>
</dbReference>
<dbReference type="PANTHER" id="PTHR30363">
    <property type="entry name" value="HTH-TYPE TRANSCRIPTIONAL REGULATOR SRLR-RELATED"/>
    <property type="match status" value="1"/>
</dbReference>
<dbReference type="InterPro" id="IPR036390">
    <property type="entry name" value="WH_DNA-bd_sf"/>
</dbReference>
<keyword evidence="1" id="KW-0805">Transcription regulation</keyword>
<evidence type="ECO:0000256" key="2">
    <source>
        <dbReference type="ARBA" id="ARBA00023163"/>
    </source>
</evidence>
<dbReference type="GO" id="GO:0003700">
    <property type="term" value="F:DNA-binding transcription factor activity"/>
    <property type="evidence" value="ECO:0007669"/>
    <property type="project" value="InterPro"/>
</dbReference>
<dbReference type="OrthoDB" id="9797223at2"/>
<accession>A0A0R1KT55</accession>
<dbReference type="PANTHER" id="PTHR30363:SF44">
    <property type="entry name" value="AGA OPERON TRANSCRIPTIONAL REPRESSOR-RELATED"/>
    <property type="match status" value="1"/>
</dbReference>
<dbReference type="AlphaFoldDB" id="A0A0R1KT55"/>
<name>A0A0R1KT55_9LACO</name>
<evidence type="ECO:0000313" key="4">
    <source>
        <dbReference type="EMBL" id="KRK86623.1"/>
    </source>
</evidence>
<keyword evidence="2" id="KW-0804">Transcription</keyword>
<evidence type="ECO:0000259" key="3">
    <source>
        <dbReference type="PROSITE" id="PS51000"/>
    </source>
</evidence>
<dbReference type="InterPro" id="IPR037171">
    <property type="entry name" value="NagB/RpiA_transferase-like"/>
</dbReference>
<sequence>MKNSIKNIEKRRMELLQIIKDQGTATVHQLAVDVGVSEMSIRRDCRVLEKMGKIKVSFGHVAYHDQNDDQADMPQISHINDKISQAAVSYVDDDQMIFINSSRTAIKVLDHIEDKRVNILTNNLLAVGKTINSQSNLVLSGGEMRSGSRILTGDIALESFRNIRASISMIGCAGLDLKHGLTTTNIHEAQINRLIIKNCQKLVVLANYTKINKVANFAIGDLDDIDVLITDIYADDNCIKRIRNQGVEVIQVPV</sequence>
<evidence type="ECO:0000313" key="5">
    <source>
        <dbReference type="Proteomes" id="UP000051581"/>
    </source>
</evidence>
<dbReference type="Proteomes" id="UP000051581">
    <property type="component" value="Unassembled WGS sequence"/>
</dbReference>
<dbReference type="Pfam" id="PF00455">
    <property type="entry name" value="DeoRC"/>
    <property type="match status" value="1"/>
</dbReference>
<gene>
    <name evidence="4" type="ORF">FD17_GL001879</name>
</gene>